<dbReference type="InterPro" id="IPR037483">
    <property type="entry name" value="YjjU-like"/>
</dbReference>
<keyword evidence="2 4" id="KW-0442">Lipid degradation</keyword>
<comment type="caution">
    <text evidence="6">The sequence shown here is derived from an EMBL/GenBank/DDBJ whole genome shotgun (WGS) entry which is preliminary data.</text>
</comment>
<name>A0A096AX30_9BACT</name>
<dbReference type="Pfam" id="PF19890">
    <property type="entry name" value="DUF6363"/>
    <property type="match status" value="1"/>
</dbReference>
<dbReference type="GO" id="GO:0006508">
    <property type="term" value="P:proteolysis"/>
    <property type="evidence" value="ECO:0007669"/>
    <property type="project" value="UniProtKB-KW"/>
</dbReference>
<keyword evidence="7" id="KW-1185">Reference proteome</keyword>
<proteinExistence type="predicted"/>
<gene>
    <name evidence="6" type="ORF">HMPREF9302_07925</name>
</gene>
<keyword evidence="1 4" id="KW-0378">Hydrolase</keyword>
<dbReference type="Gene3D" id="3.40.1090.10">
    <property type="entry name" value="Cytosolic phospholipase A2 catalytic domain"/>
    <property type="match status" value="2"/>
</dbReference>
<feature type="domain" description="PNPLA" evidence="5">
    <location>
        <begin position="5"/>
        <end position="172"/>
    </location>
</feature>
<dbReference type="CDD" id="cd07208">
    <property type="entry name" value="Pat_hypo_Ecoli_yjju_like"/>
    <property type="match status" value="1"/>
</dbReference>
<evidence type="ECO:0000256" key="1">
    <source>
        <dbReference type="ARBA" id="ARBA00022801"/>
    </source>
</evidence>
<protein>
    <submittedName>
        <fullName evidence="6">Serine protease</fullName>
    </submittedName>
</protein>
<dbReference type="AlphaFoldDB" id="A0A096AX30"/>
<evidence type="ECO:0000256" key="3">
    <source>
        <dbReference type="ARBA" id="ARBA00023098"/>
    </source>
</evidence>
<feature type="short sequence motif" description="DGA/G" evidence="4">
    <location>
        <begin position="159"/>
        <end position="161"/>
    </location>
</feature>
<dbReference type="EMBL" id="JRNU01000041">
    <property type="protein sequence ID" value="KGF51320.1"/>
    <property type="molecule type" value="Genomic_DNA"/>
</dbReference>
<reference evidence="6 7" key="1">
    <citation type="submission" date="2014-07" db="EMBL/GenBank/DDBJ databases">
        <authorList>
            <person name="McCorrison J."/>
            <person name="Sanka R."/>
            <person name="Torralba M."/>
            <person name="Gillis M."/>
            <person name="Haft D.H."/>
            <person name="Methe B."/>
            <person name="Sutton G."/>
            <person name="Nelson K.E."/>
        </authorList>
    </citation>
    <scope>NUCLEOTIDE SEQUENCE [LARGE SCALE GENOMIC DNA]</scope>
    <source>
        <strain evidence="6 7">DNF00058</strain>
    </source>
</reference>
<organism evidence="6 7">
    <name type="scientific">Prevotella amnii DNF00058</name>
    <dbReference type="NCBI Taxonomy" id="1401066"/>
    <lineage>
        <taxon>Bacteria</taxon>
        <taxon>Pseudomonadati</taxon>
        <taxon>Bacteroidota</taxon>
        <taxon>Bacteroidia</taxon>
        <taxon>Bacteroidales</taxon>
        <taxon>Prevotellaceae</taxon>
        <taxon>Prevotella</taxon>
    </lineage>
</organism>
<feature type="active site" description="Proton acceptor" evidence="4">
    <location>
        <position position="159"/>
    </location>
</feature>
<comment type="caution">
    <text evidence="4">Lacks conserved residue(s) required for the propagation of feature annotation.</text>
</comment>
<feature type="short sequence motif" description="GXSXG" evidence="4">
    <location>
        <begin position="36"/>
        <end position="40"/>
    </location>
</feature>
<sequence length="283" mass="32357">MKRGLVLEGGALRGLFSAGVIDVLLENAIKPDGVIGVSAGAAFGCNVTSMQPGRVIRYNKKLAHNWRYASYLSLLFTGDYFGGDYAYHYVPFILDKFDVETFNKNTQEFWVVCTNVGTGKAHYQRIDTINDTALEYIRASASMPLFAKVVNINGKKFLDGGIADSIPLAFFQTQGYDRNIVVTTQPQGYRKLPNKLMPILKIWLRRYPRTIRAMQERHIMYNKQLDFLEEEEKKGNTFVIRPKTKLPINHLCHNPKIMQLTYDIGRQTAKENLDKLKIFYDLK</sequence>
<dbReference type="SUPFAM" id="SSF52151">
    <property type="entry name" value="FabD/lysophospholipase-like"/>
    <property type="match status" value="1"/>
</dbReference>
<evidence type="ECO:0000313" key="7">
    <source>
        <dbReference type="Proteomes" id="UP000029614"/>
    </source>
</evidence>
<dbReference type="PANTHER" id="PTHR14226:SF25">
    <property type="entry name" value="PHOSPHOESTERASE"/>
    <property type="match status" value="1"/>
</dbReference>
<feature type="active site" description="Nucleophile" evidence="4">
    <location>
        <position position="38"/>
    </location>
</feature>
<dbReference type="GO" id="GO:0008233">
    <property type="term" value="F:peptidase activity"/>
    <property type="evidence" value="ECO:0007669"/>
    <property type="project" value="UniProtKB-KW"/>
</dbReference>
<dbReference type="InterPro" id="IPR045943">
    <property type="entry name" value="DUF6363"/>
</dbReference>
<keyword evidence="3 4" id="KW-0443">Lipid metabolism</keyword>
<dbReference type="InterPro" id="IPR050301">
    <property type="entry name" value="NTE"/>
</dbReference>
<evidence type="ECO:0000256" key="2">
    <source>
        <dbReference type="ARBA" id="ARBA00022963"/>
    </source>
</evidence>
<accession>A0A096AX30</accession>
<dbReference type="Proteomes" id="UP000029614">
    <property type="component" value="Unassembled WGS sequence"/>
</dbReference>
<dbReference type="GO" id="GO:0016042">
    <property type="term" value="P:lipid catabolic process"/>
    <property type="evidence" value="ECO:0007669"/>
    <property type="project" value="UniProtKB-UniRule"/>
</dbReference>
<dbReference type="InterPro" id="IPR002641">
    <property type="entry name" value="PNPLA_dom"/>
</dbReference>
<dbReference type="PANTHER" id="PTHR14226">
    <property type="entry name" value="NEUROPATHY TARGET ESTERASE/SWISS CHEESE D.MELANOGASTER"/>
    <property type="match status" value="1"/>
</dbReference>
<evidence type="ECO:0000313" key="6">
    <source>
        <dbReference type="EMBL" id="KGF51320.1"/>
    </source>
</evidence>
<keyword evidence="6" id="KW-0645">Protease</keyword>
<dbReference type="Pfam" id="PF01734">
    <property type="entry name" value="Patatin"/>
    <property type="match status" value="1"/>
</dbReference>
<evidence type="ECO:0000256" key="4">
    <source>
        <dbReference type="PROSITE-ProRule" id="PRU01161"/>
    </source>
</evidence>
<dbReference type="InterPro" id="IPR016035">
    <property type="entry name" value="Acyl_Trfase/lysoPLipase"/>
</dbReference>
<dbReference type="RefSeq" id="WP_036856371.1">
    <property type="nucleotide sequence ID" value="NZ_JRNU01000041.1"/>
</dbReference>
<evidence type="ECO:0000259" key="5">
    <source>
        <dbReference type="PROSITE" id="PS51635"/>
    </source>
</evidence>
<dbReference type="OrthoDB" id="9770965at2"/>
<dbReference type="PROSITE" id="PS51635">
    <property type="entry name" value="PNPLA"/>
    <property type="match status" value="1"/>
</dbReference>